<keyword evidence="3" id="KW-1185">Reference proteome</keyword>
<dbReference type="InterPro" id="IPR001387">
    <property type="entry name" value="Cro/C1-type_HTH"/>
</dbReference>
<gene>
    <name evidence="2" type="ORF">GCM10023186_45130</name>
</gene>
<sequence length="83" mass="9127">MNDYRSRLAKGRELAGMTLKDLAEALGVSLQNVSQVERGKQSMTVERLLQTCAVLRLRTEWVLHGTGPMFVGGSVGKRPAKRA</sequence>
<proteinExistence type="predicted"/>
<dbReference type="Proteomes" id="UP001500454">
    <property type="component" value="Unassembled WGS sequence"/>
</dbReference>
<evidence type="ECO:0000313" key="2">
    <source>
        <dbReference type="EMBL" id="GAA4393508.1"/>
    </source>
</evidence>
<organism evidence="2 3">
    <name type="scientific">Hymenobacter koreensis</name>
    <dbReference type="NCBI Taxonomy" id="1084523"/>
    <lineage>
        <taxon>Bacteria</taxon>
        <taxon>Pseudomonadati</taxon>
        <taxon>Bacteroidota</taxon>
        <taxon>Cytophagia</taxon>
        <taxon>Cytophagales</taxon>
        <taxon>Hymenobacteraceae</taxon>
        <taxon>Hymenobacter</taxon>
    </lineage>
</organism>
<evidence type="ECO:0000259" key="1">
    <source>
        <dbReference type="PROSITE" id="PS50943"/>
    </source>
</evidence>
<dbReference type="PROSITE" id="PS50943">
    <property type="entry name" value="HTH_CROC1"/>
    <property type="match status" value="1"/>
</dbReference>
<dbReference type="InterPro" id="IPR010982">
    <property type="entry name" value="Lambda_DNA-bd_dom_sf"/>
</dbReference>
<dbReference type="Gene3D" id="1.10.260.40">
    <property type="entry name" value="lambda repressor-like DNA-binding domains"/>
    <property type="match status" value="1"/>
</dbReference>
<comment type="caution">
    <text evidence="2">The sequence shown here is derived from an EMBL/GenBank/DDBJ whole genome shotgun (WGS) entry which is preliminary data.</text>
</comment>
<accession>A0ABP8JN83</accession>
<evidence type="ECO:0000313" key="3">
    <source>
        <dbReference type="Proteomes" id="UP001500454"/>
    </source>
</evidence>
<feature type="domain" description="HTH cro/C1-type" evidence="1">
    <location>
        <begin position="8"/>
        <end position="62"/>
    </location>
</feature>
<reference evidence="3" key="1">
    <citation type="journal article" date="2019" name="Int. J. Syst. Evol. Microbiol.">
        <title>The Global Catalogue of Microorganisms (GCM) 10K type strain sequencing project: providing services to taxonomists for standard genome sequencing and annotation.</title>
        <authorList>
            <consortium name="The Broad Institute Genomics Platform"/>
            <consortium name="The Broad Institute Genome Sequencing Center for Infectious Disease"/>
            <person name="Wu L."/>
            <person name="Ma J."/>
        </authorList>
    </citation>
    <scope>NUCLEOTIDE SEQUENCE [LARGE SCALE GENOMIC DNA]</scope>
    <source>
        <strain evidence="3">JCM 17924</strain>
    </source>
</reference>
<dbReference type="EMBL" id="BAABHA010000015">
    <property type="protein sequence ID" value="GAA4393508.1"/>
    <property type="molecule type" value="Genomic_DNA"/>
</dbReference>
<name>A0ABP8JN83_9BACT</name>
<dbReference type="SUPFAM" id="SSF47413">
    <property type="entry name" value="lambda repressor-like DNA-binding domains"/>
    <property type="match status" value="1"/>
</dbReference>
<dbReference type="SMART" id="SM00530">
    <property type="entry name" value="HTH_XRE"/>
    <property type="match status" value="1"/>
</dbReference>
<dbReference type="CDD" id="cd00093">
    <property type="entry name" value="HTH_XRE"/>
    <property type="match status" value="1"/>
</dbReference>
<dbReference type="RefSeq" id="WP_345227993.1">
    <property type="nucleotide sequence ID" value="NZ_BAABHA010000015.1"/>
</dbReference>
<dbReference type="Pfam" id="PF01381">
    <property type="entry name" value="HTH_3"/>
    <property type="match status" value="1"/>
</dbReference>
<protein>
    <recommendedName>
        <fullName evidence="1">HTH cro/C1-type domain-containing protein</fullName>
    </recommendedName>
</protein>